<feature type="domain" description="PAC" evidence="2">
    <location>
        <begin position="20"/>
        <end position="72"/>
    </location>
</feature>
<name>X1V3H1_9ZZZZ</name>
<evidence type="ECO:0000259" key="1">
    <source>
        <dbReference type="PROSITE" id="PS50112"/>
    </source>
</evidence>
<protein>
    <recommendedName>
        <fullName evidence="4">PAS domain-containing protein</fullName>
    </recommendedName>
</protein>
<dbReference type="InterPro" id="IPR013767">
    <property type="entry name" value="PAS_fold"/>
</dbReference>
<dbReference type="EMBL" id="BARW01038703">
    <property type="protein sequence ID" value="GAJ24244.1"/>
    <property type="molecule type" value="Genomic_DNA"/>
</dbReference>
<dbReference type="AlphaFoldDB" id="X1V3H1"/>
<dbReference type="SMART" id="SM00091">
    <property type="entry name" value="PAS"/>
    <property type="match status" value="1"/>
</dbReference>
<dbReference type="PROSITE" id="PS50112">
    <property type="entry name" value="PAS"/>
    <property type="match status" value="1"/>
</dbReference>
<feature type="domain" description="PAS" evidence="1">
    <location>
        <begin position="80"/>
        <end position="151"/>
    </location>
</feature>
<dbReference type="GO" id="GO:0006355">
    <property type="term" value="P:regulation of DNA-templated transcription"/>
    <property type="evidence" value="ECO:0007669"/>
    <property type="project" value="InterPro"/>
</dbReference>
<evidence type="ECO:0008006" key="4">
    <source>
        <dbReference type="Google" id="ProtNLM"/>
    </source>
</evidence>
<dbReference type="InterPro" id="IPR035965">
    <property type="entry name" value="PAS-like_dom_sf"/>
</dbReference>
<feature type="non-terminal residue" evidence="3">
    <location>
        <position position="1"/>
    </location>
</feature>
<reference evidence="3" key="1">
    <citation type="journal article" date="2014" name="Front. Microbiol.">
        <title>High frequency of phylogenetically diverse reductive dehalogenase-homologous genes in deep subseafloor sedimentary metagenomes.</title>
        <authorList>
            <person name="Kawai M."/>
            <person name="Futagami T."/>
            <person name="Toyoda A."/>
            <person name="Takaki Y."/>
            <person name="Nishi S."/>
            <person name="Hori S."/>
            <person name="Arai W."/>
            <person name="Tsubouchi T."/>
            <person name="Morono Y."/>
            <person name="Uchiyama I."/>
            <person name="Ito T."/>
            <person name="Fujiyama A."/>
            <person name="Inagaki F."/>
            <person name="Takami H."/>
        </authorList>
    </citation>
    <scope>NUCLEOTIDE SEQUENCE</scope>
    <source>
        <strain evidence="3">Expedition CK06-06</strain>
    </source>
</reference>
<organism evidence="3">
    <name type="scientific">marine sediment metagenome</name>
    <dbReference type="NCBI Taxonomy" id="412755"/>
    <lineage>
        <taxon>unclassified sequences</taxon>
        <taxon>metagenomes</taxon>
        <taxon>ecological metagenomes</taxon>
    </lineage>
</organism>
<dbReference type="InterPro" id="IPR000700">
    <property type="entry name" value="PAS-assoc_C"/>
</dbReference>
<comment type="caution">
    <text evidence="3">The sequence shown here is derived from an EMBL/GenBank/DDBJ whole genome shotgun (WGS) entry which is preliminary data.</text>
</comment>
<evidence type="ECO:0000313" key="3">
    <source>
        <dbReference type="EMBL" id="GAJ24244.1"/>
    </source>
</evidence>
<dbReference type="SUPFAM" id="SSF55785">
    <property type="entry name" value="PYP-like sensor domain (PAS domain)"/>
    <property type="match status" value="1"/>
</dbReference>
<dbReference type="Gene3D" id="3.30.450.20">
    <property type="entry name" value="PAS domain"/>
    <property type="match status" value="2"/>
</dbReference>
<feature type="non-terminal residue" evidence="3">
    <location>
        <position position="164"/>
    </location>
</feature>
<gene>
    <name evidence="3" type="ORF">S12H4_59293</name>
</gene>
<proteinExistence type="predicted"/>
<dbReference type="NCBIfam" id="TIGR00229">
    <property type="entry name" value="sensory_box"/>
    <property type="match status" value="1"/>
</dbReference>
<dbReference type="Pfam" id="PF00989">
    <property type="entry name" value="PAS"/>
    <property type="match status" value="1"/>
</dbReference>
<dbReference type="InterPro" id="IPR000014">
    <property type="entry name" value="PAS"/>
</dbReference>
<dbReference type="PROSITE" id="PS50113">
    <property type="entry name" value="PAC"/>
    <property type="match status" value="1"/>
</dbReference>
<dbReference type="CDD" id="cd00130">
    <property type="entry name" value="PAS"/>
    <property type="match status" value="1"/>
</dbReference>
<accession>X1V3H1</accession>
<sequence length="164" mass="18807">GIREFYGNKASPSPLIRGAYQAGDFFNDIGDSNKWLFFTAAPIRGLDGKIRGSIETLWDTTEQKEAEQKLVESYRDLRVSEKKYRTMFDADPNPIIIVDRETLNVRDVNATAIDCYGYSRNEVLGMSFSSLVHQPDKEILEELKNITLNHSKFYPKKLHKKKGE</sequence>
<evidence type="ECO:0000259" key="2">
    <source>
        <dbReference type="PROSITE" id="PS50113"/>
    </source>
</evidence>